<dbReference type="InterPro" id="IPR013766">
    <property type="entry name" value="Thioredoxin_domain"/>
</dbReference>
<dbReference type="PANTHER" id="PTHR42852:SF6">
    <property type="entry name" value="THIOL:DISULFIDE INTERCHANGE PROTEIN DSBE"/>
    <property type="match status" value="1"/>
</dbReference>
<evidence type="ECO:0000256" key="4">
    <source>
        <dbReference type="ARBA" id="ARBA00023157"/>
    </source>
</evidence>
<gene>
    <name evidence="7" type="ORF">OJ962_23215</name>
</gene>
<keyword evidence="3" id="KW-0812">Transmembrane</keyword>
<evidence type="ECO:0000259" key="6">
    <source>
        <dbReference type="PROSITE" id="PS51352"/>
    </source>
</evidence>
<evidence type="ECO:0000313" key="7">
    <source>
        <dbReference type="EMBL" id="MDA0140428.1"/>
    </source>
</evidence>
<reference evidence="7" key="1">
    <citation type="submission" date="2022-10" db="EMBL/GenBank/DDBJ databases">
        <title>The WGS of Solirubrobacter sp. CPCC 204708.</title>
        <authorList>
            <person name="Jiang Z."/>
        </authorList>
    </citation>
    <scope>NUCLEOTIDE SEQUENCE</scope>
    <source>
        <strain evidence="7">CPCC 204708</strain>
    </source>
</reference>
<keyword evidence="5" id="KW-0676">Redox-active center</keyword>
<dbReference type="Gene3D" id="3.40.30.10">
    <property type="entry name" value="Glutaredoxin"/>
    <property type="match status" value="1"/>
</dbReference>
<sequence length="179" mass="19669">MRVFWPVTLAAALLVGLLAYGVFSKGGNTTLDEAVGRGERPAAPVASLPVLGADGNQSLADYKGKVVVLNLWASWCEPCLEEMPLLQQTHEKISSRGGIVLGVNTQDVSSKALEFLDEIKATFPSLRDRDREYGRRFGATGYPETFIIDRKGRVAAMQRFPVDQAWLDKYLPKLLAEEA</sequence>
<dbReference type="EMBL" id="JAPCID010000039">
    <property type="protein sequence ID" value="MDA0140428.1"/>
    <property type="molecule type" value="Genomic_DNA"/>
</dbReference>
<dbReference type="InterPro" id="IPR050553">
    <property type="entry name" value="Thioredoxin_ResA/DsbE_sf"/>
</dbReference>
<evidence type="ECO:0000256" key="3">
    <source>
        <dbReference type="ARBA" id="ARBA00022968"/>
    </source>
</evidence>
<accession>A0ABT4RPT9</accession>
<dbReference type="InterPro" id="IPR000866">
    <property type="entry name" value="AhpC/TSA"/>
</dbReference>
<feature type="domain" description="Thioredoxin" evidence="6">
    <location>
        <begin position="37"/>
        <end position="179"/>
    </location>
</feature>
<protein>
    <submittedName>
        <fullName evidence="7">TlpA family protein disulfide reductase</fullName>
    </submittedName>
</protein>
<organism evidence="7 8">
    <name type="scientific">Solirubrobacter deserti</name>
    <dbReference type="NCBI Taxonomy" id="2282478"/>
    <lineage>
        <taxon>Bacteria</taxon>
        <taxon>Bacillati</taxon>
        <taxon>Actinomycetota</taxon>
        <taxon>Thermoleophilia</taxon>
        <taxon>Solirubrobacterales</taxon>
        <taxon>Solirubrobacteraceae</taxon>
        <taxon>Solirubrobacter</taxon>
    </lineage>
</organism>
<keyword evidence="4" id="KW-1015">Disulfide bond</keyword>
<dbReference type="PROSITE" id="PS00194">
    <property type="entry name" value="THIOREDOXIN_1"/>
    <property type="match status" value="1"/>
</dbReference>
<keyword evidence="8" id="KW-1185">Reference proteome</keyword>
<keyword evidence="3" id="KW-0735">Signal-anchor</keyword>
<comment type="subcellular location">
    <subcellularLocation>
        <location evidence="1">Cell envelope</location>
    </subcellularLocation>
</comment>
<name>A0ABT4RPT9_9ACTN</name>
<dbReference type="PANTHER" id="PTHR42852">
    <property type="entry name" value="THIOL:DISULFIDE INTERCHANGE PROTEIN DSBE"/>
    <property type="match status" value="1"/>
</dbReference>
<dbReference type="InterPro" id="IPR017937">
    <property type="entry name" value="Thioredoxin_CS"/>
</dbReference>
<dbReference type="RefSeq" id="WP_238932434.1">
    <property type="nucleotide sequence ID" value="NZ_JAPCID010000039.1"/>
</dbReference>
<evidence type="ECO:0000256" key="1">
    <source>
        <dbReference type="ARBA" id="ARBA00004196"/>
    </source>
</evidence>
<proteinExistence type="predicted"/>
<dbReference type="InterPro" id="IPR036249">
    <property type="entry name" value="Thioredoxin-like_sf"/>
</dbReference>
<evidence type="ECO:0000256" key="5">
    <source>
        <dbReference type="ARBA" id="ARBA00023284"/>
    </source>
</evidence>
<keyword evidence="2" id="KW-0201">Cytochrome c-type biogenesis</keyword>
<evidence type="ECO:0000256" key="2">
    <source>
        <dbReference type="ARBA" id="ARBA00022748"/>
    </source>
</evidence>
<comment type="caution">
    <text evidence="7">The sequence shown here is derived from an EMBL/GenBank/DDBJ whole genome shotgun (WGS) entry which is preliminary data.</text>
</comment>
<dbReference type="CDD" id="cd02966">
    <property type="entry name" value="TlpA_like_family"/>
    <property type="match status" value="1"/>
</dbReference>
<dbReference type="SUPFAM" id="SSF52833">
    <property type="entry name" value="Thioredoxin-like"/>
    <property type="match status" value="1"/>
</dbReference>
<dbReference type="Pfam" id="PF00578">
    <property type="entry name" value="AhpC-TSA"/>
    <property type="match status" value="1"/>
</dbReference>
<dbReference type="Proteomes" id="UP001147700">
    <property type="component" value="Unassembled WGS sequence"/>
</dbReference>
<dbReference type="PROSITE" id="PS51352">
    <property type="entry name" value="THIOREDOXIN_2"/>
    <property type="match status" value="1"/>
</dbReference>
<evidence type="ECO:0000313" key="8">
    <source>
        <dbReference type="Proteomes" id="UP001147700"/>
    </source>
</evidence>